<dbReference type="Pfam" id="PF13416">
    <property type="entry name" value="SBP_bac_8"/>
    <property type="match status" value="1"/>
</dbReference>
<evidence type="ECO:0000313" key="4">
    <source>
        <dbReference type="EMBL" id="KIQ68084.1"/>
    </source>
</evidence>
<keyword evidence="4" id="KW-0813">Transport</keyword>
<evidence type="ECO:0000256" key="3">
    <source>
        <dbReference type="SAM" id="SignalP"/>
    </source>
</evidence>
<comment type="caution">
    <text evidence="4">The sequence shown here is derived from an EMBL/GenBank/DDBJ whole genome shotgun (WGS) entry which is preliminary data.</text>
</comment>
<dbReference type="EMBL" id="AONG01000017">
    <property type="protein sequence ID" value="KIQ68084.1"/>
    <property type="molecule type" value="Genomic_DNA"/>
</dbReference>
<accession>A0A0D0Q0I6</accession>
<dbReference type="RefSeq" id="WP_018302554.1">
    <property type="nucleotide sequence ID" value="NZ_KB902285.1"/>
</dbReference>
<dbReference type="CDD" id="cd13585">
    <property type="entry name" value="PBP2_TMBP_like"/>
    <property type="match status" value="1"/>
</dbReference>
<feature type="signal peptide" evidence="3">
    <location>
        <begin position="1"/>
        <end position="24"/>
    </location>
</feature>
<keyword evidence="3" id="KW-0732">Signal</keyword>
<feature type="chain" id="PRO_5002235760" evidence="3">
    <location>
        <begin position="25"/>
        <end position="424"/>
    </location>
</feature>
<sequence>MNRRTLLAITAAAGAVLAGSPGLAQDEDITLRMSWWGNDARHALYNGLLDLYEEQNPNITVEREFSGWDGYWTKLSTQAAGGNLPDLIVQHLSYINEYADRGALLPLDDMVEAGTLDLGDFSQGALNAGMVDDTLYMVTLGLTPRGLIYNPRLFEEAGVEPPTEDMTWEEFADKAAAINTALGDGVFGATDQGMDGLPFTIFLGQRGKAMYDGEGLGFDEDDLRDYWGLWQGMRDEGALPSADLVSDMASTNDVHADSALAKGNLAMWIAPGNQFPLFQNYAEDELELTTLPRSSEEGAQPFNFAGGAFMSIAQNSEHPEEVARLINWFVNDPEAGRIYAGEHGPPGSRAIGAMLAENLAPADAKLYAFSDRVSDYMRPQAQSIPQSSEIEGAFGRIYDELRFGQITLDEAVERFFEEVEFILG</sequence>
<dbReference type="Gene3D" id="3.40.190.10">
    <property type="entry name" value="Periplasmic binding protein-like II"/>
    <property type="match status" value="2"/>
</dbReference>
<dbReference type="STRING" id="1123501.Wenmar_03299"/>
<dbReference type="InterPro" id="IPR006059">
    <property type="entry name" value="SBP"/>
</dbReference>
<proteinExistence type="inferred from homology"/>
<keyword evidence="4" id="KW-0762">Sugar transport</keyword>
<dbReference type="PANTHER" id="PTHR43649:SF12">
    <property type="entry name" value="DIACETYLCHITOBIOSE BINDING PROTEIN DASA"/>
    <property type="match status" value="1"/>
</dbReference>
<organism evidence="4 5">
    <name type="scientific">Wenxinia marina DSM 24838</name>
    <dbReference type="NCBI Taxonomy" id="1123501"/>
    <lineage>
        <taxon>Bacteria</taxon>
        <taxon>Pseudomonadati</taxon>
        <taxon>Pseudomonadota</taxon>
        <taxon>Alphaproteobacteria</taxon>
        <taxon>Rhodobacterales</taxon>
        <taxon>Roseobacteraceae</taxon>
        <taxon>Wenxinia</taxon>
    </lineage>
</organism>
<comment type="subcellular location">
    <subcellularLocation>
        <location evidence="1">Periplasm</location>
    </subcellularLocation>
</comment>
<dbReference type="AlphaFoldDB" id="A0A0D0Q0I6"/>
<keyword evidence="5" id="KW-1185">Reference proteome</keyword>
<dbReference type="eggNOG" id="COG1653">
    <property type="taxonomic scope" value="Bacteria"/>
</dbReference>
<name>A0A0D0Q0I6_9RHOB</name>
<comment type="similarity">
    <text evidence="2">Belongs to the bacterial solute-binding protein 1 family.</text>
</comment>
<reference evidence="4 5" key="1">
    <citation type="submission" date="2013-01" db="EMBL/GenBank/DDBJ databases">
        <authorList>
            <person name="Fiebig A."/>
            <person name="Goeker M."/>
            <person name="Klenk H.-P.P."/>
        </authorList>
    </citation>
    <scope>NUCLEOTIDE SEQUENCE [LARGE SCALE GENOMIC DNA]</scope>
    <source>
        <strain evidence="4 5">DSM 24838</strain>
    </source>
</reference>
<evidence type="ECO:0000256" key="2">
    <source>
        <dbReference type="ARBA" id="ARBA00008520"/>
    </source>
</evidence>
<dbReference type="GO" id="GO:0042597">
    <property type="term" value="C:periplasmic space"/>
    <property type="evidence" value="ECO:0007669"/>
    <property type="project" value="UniProtKB-SubCell"/>
</dbReference>
<dbReference type="SUPFAM" id="SSF53850">
    <property type="entry name" value="Periplasmic binding protein-like II"/>
    <property type="match status" value="1"/>
</dbReference>
<dbReference type="Proteomes" id="UP000035100">
    <property type="component" value="Unassembled WGS sequence"/>
</dbReference>
<evidence type="ECO:0000313" key="5">
    <source>
        <dbReference type="Proteomes" id="UP000035100"/>
    </source>
</evidence>
<gene>
    <name evidence="4" type="ORF">Wenmar_03299</name>
</gene>
<dbReference type="PATRIC" id="fig|1123501.6.peg.3423"/>
<protein>
    <submittedName>
        <fullName evidence="4">ABC-type sugar transport system, periplasmic component</fullName>
    </submittedName>
</protein>
<dbReference type="InterPro" id="IPR050490">
    <property type="entry name" value="Bact_solute-bd_prot1"/>
</dbReference>
<evidence type="ECO:0000256" key="1">
    <source>
        <dbReference type="ARBA" id="ARBA00004418"/>
    </source>
</evidence>
<dbReference type="PANTHER" id="PTHR43649">
    <property type="entry name" value="ARABINOSE-BINDING PROTEIN-RELATED"/>
    <property type="match status" value="1"/>
</dbReference>